<evidence type="ECO:0000313" key="1">
    <source>
        <dbReference type="EMBL" id="KAF2217351.1"/>
    </source>
</evidence>
<name>A0A6A6FVD7_9PEZI</name>
<dbReference type="AlphaFoldDB" id="A0A6A6FVD7"/>
<keyword evidence="2" id="KW-1185">Reference proteome</keyword>
<dbReference type="SUPFAM" id="SSF52047">
    <property type="entry name" value="RNI-like"/>
    <property type="match status" value="1"/>
</dbReference>
<organism evidence="1 2">
    <name type="scientific">Cercospora zeae-maydis SCOH1-5</name>
    <dbReference type="NCBI Taxonomy" id="717836"/>
    <lineage>
        <taxon>Eukaryota</taxon>
        <taxon>Fungi</taxon>
        <taxon>Dikarya</taxon>
        <taxon>Ascomycota</taxon>
        <taxon>Pezizomycotina</taxon>
        <taxon>Dothideomycetes</taxon>
        <taxon>Dothideomycetidae</taxon>
        <taxon>Mycosphaerellales</taxon>
        <taxon>Mycosphaerellaceae</taxon>
        <taxon>Cercospora</taxon>
    </lineage>
</organism>
<gene>
    <name evidence="1" type="ORF">CERZMDRAFT_116314</name>
</gene>
<dbReference type="Proteomes" id="UP000799539">
    <property type="component" value="Unassembled WGS sequence"/>
</dbReference>
<reference evidence="1" key="1">
    <citation type="journal article" date="2020" name="Stud. Mycol.">
        <title>101 Dothideomycetes genomes: a test case for predicting lifestyles and emergence of pathogens.</title>
        <authorList>
            <person name="Haridas S."/>
            <person name="Albert R."/>
            <person name="Binder M."/>
            <person name="Bloem J."/>
            <person name="Labutti K."/>
            <person name="Salamov A."/>
            <person name="Andreopoulos B."/>
            <person name="Baker S."/>
            <person name="Barry K."/>
            <person name="Bills G."/>
            <person name="Bluhm B."/>
            <person name="Cannon C."/>
            <person name="Castanera R."/>
            <person name="Culley D."/>
            <person name="Daum C."/>
            <person name="Ezra D."/>
            <person name="Gonzalez J."/>
            <person name="Henrissat B."/>
            <person name="Kuo A."/>
            <person name="Liang C."/>
            <person name="Lipzen A."/>
            <person name="Lutzoni F."/>
            <person name="Magnuson J."/>
            <person name="Mondo S."/>
            <person name="Nolan M."/>
            <person name="Ohm R."/>
            <person name="Pangilinan J."/>
            <person name="Park H.-J."/>
            <person name="Ramirez L."/>
            <person name="Alfaro M."/>
            <person name="Sun H."/>
            <person name="Tritt A."/>
            <person name="Yoshinaga Y."/>
            <person name="Zwiers L.-H."/>
            <person name="Turgeon B."/>
            <person name="Goodwin S."/>
            <person name="Spatafora J."/>
            <person name="Crous P."/>
            <person name="Grigoriev I."/>
        </authorList>
    </citation>
    <scope>NUCLEOTIDE SEQUENCE</scope>
    <source>
        <strain evidence="1">SCOH1-5</strain>
    </source>
</reference>
<evidence type="ECO:0000313" key="2">
    <source>
        <dbReference type="Proteomes" id="UP000799539"/>
    </source>
</evidence>
<accession>A0A6A6FVD7</accession>
<dbReference type="EMBL" id="ML992663">
    <property type="protein sequence ID" value="KAF2217351.1"/>
    <property type="molecule type" value="Genomic_DNA"/>
</dbReference>
<sequence>MLSYLSRRLAQIGTGHQIQLQGAPSDDRIIPSATIHDLPAELLVEISKYIPEQSDLYSLCVASKPLGSAATPCLYHSIIVDRDARRLHKLVRTLSRAPSLAKHIKCIQLHLPAEGNIATPARADLISFLEFILPLASHDSWFHRKLANALRRGSYDGFAILLLLLATEVDEMDLAVEGGRAAFLQANDKFNCQRFSDLVATLITWTASSDPTQANSTSSIVRPKSALSNVQKLRFFPDVDSECIEDELSEGHSQAVYPFEYMSLPRLEDLQAYGSAPWHDISPNYGQANAHITRLHLDWVSMDSENVGLAIQTCHKLVELHVSWDHSVLDLKLSSESIDLDNIRPALNQHADTLERLELLFSAEDIYPVLVRGDIGALSHFSALEILRIDETFLFSSEVSDFIFDWEPLRSFQRASGVLPPNLKEFWFESRKHTSAATVYEVLTTIGTMLPVNLSYLRVSFGYTHNNDGMDHADCCHSLSFHSAVTGVACRGTPTVPYHMVLTVNVDHRDSVLTGLREATTTDLMKALREGLGEEGGESDE</sequence>
<evidence type="ECO:0008006" key="3">
    <source>
        <dbReference type="Google" id="ProtNLM"/>
    </source>
</evidence>
<dbReference type="OrthoDB" id="3633851at2759"/>
<proteinExistence type="predicted"/>
<protein>
    <recommendedName>
        <fullName evidence="3">F-box domain-containing protein</fullName>
    </recommendedName>
</protein>